<sequence length="249" mass="28360">MFKTLILFLSLVNILEAKELPKFLRNLRCPLTHNFKPCFLKNGNAAIPLLAEGDEEYNIPKMNPFEIPVAQLTTTPMLSLNLTNLKVYGLNEMKIVDAEVDLKRREFKTSIKSSNLTIVGALDAEGRVIILPVKSKGFFSMSLINGTYNITKIDHIIDKLGDKYYKPVFEPLQYTLGKIEFKIEKLFGENVVLDEVMDKFLNENWELAMTEFGPKVAAFITDIVTDIFNSLTDVVPVRNIFLDDPVFKF</sequence>
<dbReference type="Gene3D" id="3.15.10.30">
    <property type="entry name" value="Haemolymph juvenile hormone binding protein"/>
    <property type="match status" value="1"/>
</dbReference>
<dbReference type="EMBL" id="JABFTP020000103">
    <property type="protein sequence ID" value="KAL3277268.1"/>
    <property type="molecule type" value="Genomic_DNA"/>
</dbReference>
<keyword evidence="3" id="KW-1185">Reference proteome</keyword>
<dbReference type="Proteomes" id="UP001516400">
    <property type="component" value="Unassembled WGS sequence"/>
</dbReference>
<feature type="signal peptide" evidence="1">
    <location>
        <begin position="1"/>
        <end position="17"/>
    </location>
</feature>
<comment type="caution">
    <text evidence="2">The sequence shown here is derived from an EMBL/GenBank/DDBJ whole genome shotgun (WGS) entry which is preliminary data.</text>
</comment>
<dbReference type="Pfam" id="PF06585">
    <property type="entry name" value="JHBP"/>
    <property type="match status" value="1"/>
</dbReference>
<protein>
    <submittedName>
        <fullName evidence="2">Uncharacterized protein</fullName>
    </submittedName>
</protein>
<proteinExistence type="predicted"/>
<dbReference type="InterPro" id="IPR038606">
    <property type="entry name" value="To_sf"/>
</dbReference>
<dbReference type="PANTHER" id="PTHR11008:SF32">
    <property type="entry name" value="CIRCADIAN CLOCK-CONTROLLED PROTEIN DAYWAKE-RELATED"/>
    <property type="match status" value="1"/>
</dbReference>
<accession>A0ABD2NF34</accession>
<dbReference type="SMART" id="SM00700">
    <property type="entry name" value="JHBP"/>
    <property type="match status" value="1"/>
</dbReference>
<organism evidence="2 3">
    <name type="scientific">Cryptolaemus montrouzieri</name>
    <dbReference type="NCBI Taxonomy" id="559131"/>
    <lineage>
        <taxon>Eukaryota</taxon>
        <taxon>Metazoa</taxon>
        <taxon>Ecdysozoa</taxon>
        <taxon>Arthropoda</taxon>
        <taxon>Hexapoda</taxon>
        <taxon>Insecta</taxon>
        <taxon>Pterygota</taxon>
        <taxon>Neoptera</taxon>
        <taxon>Endopterygota</taxon>
        <taxon>Coleoptera</taxon>
        <taxon>Polyphaga</taxon>
        <taxon>Cucujiformia</taxon>
        <taxon>Coccinelloidea</taxon>
        <taxon>Coccinellidae</taxon>
        <taxon>Scymninae</taxon>
        <taxon>Scymnini</taxon>
        <taxon>Cryptolaemus</taxon>
    </lineage>
</organism>
<reference evidence="2 3" key="1">
    <citation type="journal article" date="2021" name="BMC Biol.">
        <title>Horizontally acquired antibacterial genes associated with adaptive radiation of ladybird beetles.</title>
        <authorList>
            <person name="Li H.S."/>
            <person name="Tang X.F."/>
            <person name="Huang Y.H."/>
            <person name="Xu Z.Y."/>
            <person name="Chen M.L."/>
            <person name="Du X.Y."/>
            <person name="Qiu B.Y."/>
            <person name="Chen P.T."/>
            <person name="Zhang W."/>
            <person name="Slipinski A."/>
            <person name="Escalona H.E."/>
            <person name="Waterhouse R.M."/>
            <person name="Zwick A."/>
            <person name="Pang H."/>
        </authorList>
    </citation>
    <scope>NUCLEOTIDE SEQUENCE [LARGE SCALE GENOMIC DNA]</scope>
    <source>
        <strain evidence="2">SYSU2018</strain>
    </source>
</reference>
<dbReference type="PANTHER" id="PTHR11008">
    <property type="entry name" value="PROTEIN TAKEOUT-LIKE PROTEIN"/>
    <property type="match status" value="1"/>
</dbReference>
<evidence type="ECO:0000256" key="1">
    <source>
        <dbReference type="SAM" id="SignalP"/>
    </source>
</evidence>
<dbReference type="InterPro" id="IPR010562">
    <property type="entry name" value="Haemolymph_juvenile_hormone-bd"/>
</dbReference>
<evidence type="ECO:0000313" key="2">
    <source>
        <dbReference type="EMBL" id="KAL3277268.1"/>
    </source>
</evidence>
<keyword evidence="1" id="KW-0732">Signal</keyword>
<feature type="chain" id="PRO_5044746318" evidence="1">
    <location>
        <begin position="18"/>
        <end position="249"/>
    </location>
</feature>
<name>A0ABD2NF34_9CUCU</name>
<evidence type="ECO:0000313" key="3">
    <source>
        <dbReference type="Proteomes" id="UP001516400"/>
    </source>
</evidence>
<dbReference type="AlphaFoldDB" id="A0ABD2NF34"/>
<gene>
    <name evidence="2" type="ORF">HHI36_012619</name>
</gene>